<reference evidence="6 7" key="1">
    <citation type="submission" date="2018-10" db="EMBL/GenBank/DDBJ databases">
        <title>Isolation from soil.</title>
        <authorList>
            <person name="Hu J."/>
        </authorList>
    </citation>
    <scope>NUCLEOTIDE SEQUENCE [LARGE SCALE GENOMIC DNA]</scope>
    <source>
        <strain evidence="6 7">NEAU-Ht49</strain>
    </source>
</reference>
<dbReference type="AlphaFoldDB" id="A0A3M2M3P7"/>
<comment type="caution">
    <text evidence="6">The sequence shown here is derived from an EMBL/GenBank/DDBJ whole genome shotgun (WGS) entry which is preliminary data.</text>
</comment>
<name>A0A3M2M3P7_9ACTN</name>
<evidence type="ECO:0000256" key="1">
    <source>
        <dbReference type="ARBA" id="ARBA00004141"/>
    </source>
</evidence>
<evidence type="ECO:0000256" key="2">
    <source>
        <dbReference type="ARBA" id="ARBA00022692"/>
    </source>
</evidence>
<dbReference type="Proteomes" id="UP000282674">
    <property type="component" value="Unassembled WGS sequence"/>
</dbReference>
<dbReference type="InterPro" id="IPR019109">
    <property type="entry name" value="MamF_MmsF"/>
</dbReference>
<feature type="transmembrane region" description="Helical" evidence="5">
    <location>
        <begin position="92"/>
        <end position="111"/>
    </location>
</feature>
<organism evidence="6 7">
    <name type="scientific">Actinomadura harenae</name>
    <dbReference type="NCBI Taxonomy" id="2483351"/>
    <lineage>
        <taxon>Bacteria</taxon>
        <taxon>Bacillati</taxon>
        <taxon>Actinomycetota</taxon>
        <taxon>Actinomycetes</taxon>
        <taxon>Streptosporangiales</taxon>
        <taxon>Thermomonosporaceae</taxon>
        <taxon>Actinomadura</taxon>
    </lineage>
</organism>
<dbReference type="OrthoDB" id="9808930at2"/>
<dbReference type="EMBL" id="RFFG01000020">
    <property type="protein sequence ID" value="RMI44191.1"/>
    <property type="molecule type" value="Genomic_DNA"/>
</dbReference>
<evidence type="ECO:0000256" key="5">
    <source>
        <dbReference type="SAM" id="Phobius"/>
    </source>
</evidence>
<evidence type="ECO:0000256" key="3">
    <source>
        <dbReference type="ARBA" id="ARBA00022989"/>
    </source>
</evidence>
<sequence>MYGPPPHPAPYGSPYGAPGGYDPRYGYGPPGVPQNPYAQQGMVTSQETNAVVLGYVLMLFVGFLGPLVVYLVKKNTSRFVRHHMAQALNYQLTMLIHLLALGTVCAVPAILTGKPAFLIPLVLVYLELLFGGWVFPIYGAVTGGKGKWSRFPTFFCLRMIR</sequence>
<keyword evidence="2 5" id="KW-0812">Transmembrane</keyword>
<keyword evidence="4 5" id="KW-0472">Membrane</keyword>
<keyword evidence="3 5" id="KW-1133">Transmembrane helix</keyword>
<accession>A0A3M2M3P7</accession>
<keyword evidence="7" id="KW-1185">Reference proteome</keyword>
<evidence type="ECO:0000313" key="7">
    <source>
        <dbReference type="Proteomes" id="UP000282674"/>
    </source>
</evidence>
<proteinExistence type="predicted"/>
<comment type="subcellular location">
    <subcellularLocation>
        <location evidence="1">Membrane</location>
        <topology evidence="1">Multi-pass membrane protein</topology>
    </subcellularLocation>
</comment>
<dbReference type="Pfam" id="PF09685">
    <property type="entry name" value="MamF_MmsF"/>
    <property type="match status" value="1"/>
</dbReference>
<feature type="transmembrane region" description="Helical" evidence="5">
    <location>
        <begin position="117"/>
        <end position="141"/>
    </location>
</feature>
<dbReference type="RefSeq" id="WP_122194734.1">
    <property type="nucleotide sequence ID" value="NZ_JBHSKC010000003.1"/>
</dbReference>
<protein>
    <submittedName>
        <fullName evidence="6">DUF4870 domain-containing protein</fullName>
    </submittedName>
</protein>
<feature type="transmembrane region" description="Helical" evidence="5">
    <location>
        <begin position="52"/>
        <end position="72"/>
    </location>
</feature>
<gene>
    <name evidence="6" type="ORF">EBO15_13640</name>
</gene>
<evidence type="ECO:0000256" key="4">
    <source>
        <dbReference type="ARBA" id="ARBA00023136"/>
    </source>
</evidence>
<evidence type="ECO:0000313" key="6">
    <source>
        <dbReference type="EMBL" id="RMI44191.1"/>
    </source>
</evidence>